<name>A0ABQ1N450_9BACT</name>
<dbReference type="CDD" id="cd01185">
    <property type="entry name" value="INTN1_C_like"/>
    <property type="match status" value="1"/>
</dbReference>
<protein>
    <submittedName>
        <fullName evidence="4">Transposase</fullName>
    </submittedName>
</protein>
<evidence type="ECO:0000259" key="3">
    <source>
        <dbReference type="PROSITE" id="PS51898"/>
    </source>
</evidence>
<dbReference type="InterPro" id="IPR050090">
    <property type="entry name" value="Tyrosine_recombinase_XerCD"/>
</dbReference>
<evidence type="ECO:0000256" key="2">
    <source>
        <dbReference type="ARBA" id="ARBA00023172"/>
    </source>
</evidence>
<dbReference type="InterPro" id="IPR013762">
    <property type="entry name" value="Integrase-like_cat_sf"/>
</dbReference>
<dbReference type="Proteomes" id="UP000636010">
    <property type="component" value="Unassembled WGS sequence"/>
</dbReference>
<reference evidence="5" key="1">
    <citation type="journal article" date="2019" name="Int. J. Syst. Evol. Microbiol.">
        <title>The Global Catalogue of Microorganisms (GCM) 10K type strain sequencing project: providing services to taxonomists for standard genome sequencing and annotation.</title>
        <authorList>
            <consortium name="The Broad Institute Genomics Platform"/>
            <consortium name="The Broad Institute Genome Sequencing Center for Infectious Disease"/>
            <person name="Wu L."/>
            <person name="Ma J."/>
        </authorList>
    </citation>
    <scope>NUCLEOTIDE SEQUENCE [LARGE SCALE GENOMIC DNA]</scope>
    <source>
        <strain evidence="5">CGMCC 1.10832</strain>
    </source>
</reference>
<dbReference type="PANTHER" id="PTHR30349">
    <property type="entry name" value="PHAGE INTEGRASE-RELATED"/>
    <property type="match status" value="1"/>
</dbReference>
<comment type="caution">
    <text evidence="4">The sequence shown here is derived from an EMBL/GenBank/DDBJ whole genome shotgun (WGS) entry which is preliminary data.</text>
</comment>
<dbReference type="EMBL" id="BMEC01000015">
    <property type="protein sequence ID" value="GGC50685.1"/>
    <property type="molecule type" value="Genomic_DNA"/>
</dbReference>
<keyword evidence="1" id="KW-0238">DNA-binding</keyword>
<evidence type="ECO:0000313" key="5">
    <source>
        <dbReference type="Proteomes" id="UP000636010"/>
    </source>
</evidence>
<keyword evidence="2" id="KW-0233">DNA recombination</keyword>
<keyword evidence="5" id="KW-1185">Reference proteome</keyword>
<evidence type="ECO:0000256" key="1">
    <source>
        <dbReference type="ARBA" id="ARBA00023125"/>
    </source>
</evidence>
<dbReference type="RefSeq" id="WP_188467111.1">
    <property type="nucleotide sequence ID" value="NZ_BAABHU010000015.1"/>
</dbReference>
<gene>
    <name evidence="4" type="ORF">GCM10011506_40480</name>
</gene>
<dbReference type="Pfam" id="PF00589">
    <property type="entry name" value="Phage_integrase"/>
    <property type="match status" value="1"/>
</dbReference>
<feature type="domain" description="Tyr recombinase" evidence="3">
    <location>
        <begin position="217"/>
        <end position="402"/>
    </location>
</feature>
<dbReference type="Pfam" id="PF17293">
    <property type="entry name" value="Arm-DNA-bind_5"/>
    <property type="match status" value="1"/>
</dbReference>
<proteinExistence type="predicted"/>
<dbReference type="Gene3D" id="1.10.150.130">
    <property type="match status" value="1"/>
</dbReference>
<dbReference type="InterPro" id="IPR025269">
    <property type="entry name" value="SAM-like_dom"/>
</dbReference>
<dbReference type="PROSITE" id="PS51898">
    <property type="entry name" value="TYR_RECOMBINASE"/>
    <property type="match status" value="1"/>
</dbReference>
<dbReference type="Pfam" id="PF13102">
    <property type="entry name" value="Phage_int_SAM_5"/>
    <property type="match status" value="1"/>
</dbReference>
<organism evidence="4 5">
    <name type="scientific">Marivirga lumbricoides</name>
    <dbReference type="NCBI Taxonomy" id="1046115"/>
    <lineage>
        <taxon>Bacteria</taxon>
        <taxon>Pseudomonadati</taxon>
        <taxon>Bacteroidota</taxon>
        <taxon>Cytophagia</taxon>
        <taxon>Cytophagales</taxon>
        <taxon>Marivirgaceae</taxon>
        <taxon>Marivirga</taxon>
    </lineage>
</organism>
<accession>A0ABQ1N450</accession>
<dbReference type="InterPro" id="IPR035386">
    <property type="entry name" value="Arm-DNA-bind_5"/>
</dbReference>
<dbReference type="InterPro" id="IPR011010">
    <property type="entry name" value="DNA_brk_join_enz"/>
</dbReference>
<dbReference type="Gene3D" id="1.10.443.10">
    <property type="entry name" value="Intergrase catalytic core"/>
    <property type="match status" value="1"/>
</dbReference>
<dbReference type="SUPFAM" id="SSF56349">
    <property type="entry name" value="DNA breaking-rejoining enzymes"/>
    <property type="match status" value="1"/>
</dbReference>
<evidence type="ECO:0000313" key="4">
    <source>
        <dbReference type="EMBL" id="GGC50685.1"/>
    </source>
</evidence>
<dbReference type="InterPro" id="IPR002104">
    <property type="entry name" value="Integrase_catalytic"/>
</dbReference>
<dbReference type="InterPro" id="IPR010998">
    <property type="entry name" value="Integrase_recombinase_N"/>
</dbReference>
<sequence length="446" mass="51884">MNVSISFECKSGYISRNGTIPLTLRITINRKNNYLNLGRKINVDQYDPRLKRIKPGIKGHTQIVTFIKRQEVKVDEIIHELERTGQTITFKRIKDEYNGVTGKVKSNDFYEYVEAELIKEKEETLIKESTLKGYEKQLNILKGFQKRLSIHEIDEDYLGKLKKYLIPKYASNTQYHVFSFLRKYTLRLHKSGEIKNYPFTNFIVGQPELVDINYLEPEEITLLHDLYDSKELLKYVKKATSKHAQDFHVGARYQSTLQHALVACYCGLRHSDIKTLRREHIQKNYIVKQMEKDRLGKKKTVRIPIKSRLLSLLKLESKSGLLFEQPVQENGTTNNYLKEIFKIAGINKHITFHGFRHAFAINSLLLGLKIEVVSDILGHSELTTTQRYARVVDRLREKEMDKWDGFNLDVSKETNNKIIAMLPKLSAAESERVLDFIGEITNSSNK</sequence>